<dbReference type="AlphaFoldDB" id="A0AAE3LMC6"/>
<organism evidence="2 3">
    <name type="scientific">Haoranjiania flava</name>
    <dbReference type="NCBI Taxonomy" id="1856322"/>
    <lineage>
        <taxon>Bacteria</taxon>
        <taxon>Pseudomonadati</taxon>
        <taxon>Bacteroidota</taxon>
        <taxon>Chitinophagia</taxon>
        <taxon>Chitinophagales</taxon>
        <taxon>Chitinophagaceae</taxon>
        <taxon>Haoranjiania</taxon>
    </lineage>
</organism>
<proteinExistence type="predicted"/>
<evidence type="ECO:0000313" key="3">
    <source>
        <dbReference type="Proteomes" id="UP001209317"/>
    </source>
</evidence>
<feature type="compositionally biased region" description="Basic residues" evidence="1">
    <location>
        <begin position="1"/>
        <end position="17"/>
    </location>
</feature>
<evidence type="ECO:0000256" key="1">
    <source>
        <dbReference type="SAM" id="MobiDB-lite"/>
    </source>
</evidence>
<name>A0AAE3LMC6_9BACT</name>
<gene>
    <name evidence="2" type="ORF">OD355_04200</name>
</gene>
<comment type="caution">
    <text evidence="2">The sequence shown here is derived from an EMBL/GenBank/DDBJ whole genome shotgun (WGS) entry which is preliminary data.</text>
</comment>
<protein>
    <submittedName>
        <fullName evidence="2">Uncharacterized protein</fullName>
    </submittedName>
</protein>
<reference evidence="2" key="1">
    <citation type="submission" date="2022-10" db="EMBL/GenBank/DDBJ databases">
        <authorList>
            <person name="Kim H.S."/>
            <person name="Kim J.-S."/>
            <person name="Suh M.K."/>
            <person name="Eom M.K."/>
            <person name="Lee J.-S."/>
        </authorList>
    </citation>
    <scope>NUCLEOTIDE SEQUENCE</scope>
    <source>
        <strain evidence="2">LIP-5</strain>
    </source>
</reference>
<evidence type="ECO:0000313" key="2">
    <source>
        <dbReference type="EMBL" id="MCU7693716.1"/>
    </source>
</evidence>
<dbReference type="RefSeq" id="WP_263037203.1">
    <property type="nucleotide sequence ID" value="NZ_JAOTPL010000004.1"/>
</dbReference>
<feature type="region of interest" description="Disordered" evidence="1">
    <location>
        <begin position="1"/>
        <end position="22"/>
    </location>
</feature>
<accession>A0AAE3LMC6</accession>
<dbReference type="Proteomes" id="UP001209317">
    <property type="component" value="Unassembled WGS sequence"/>
</dbReference>
<sequence length="114" mass="12814">MLRILSRKGRKGSRKEKRIQDVSEKHLTRQKGLPALNACLSVTGSNARKVIDSPEKCYEFQSDCGEAIVPEVQIASGAEPCAQLTFRQARPFGSFCGNGKKNNFYFTQRFTQKK</sequence>
<dbReference type="EMBL" id="JAOTPL010000004">
    <property type="protein sequence ID" value="MCU7693716.1"/>
    <property type="molecule type" value="Genomic_DNA"/>
</dbReference>
<keyword evidence="3" id="KW-1185">Reference proteome</keyword>